<name>A0A7S2R6D8_9STRA</name>
<dbReference type="Pfam" id="PF01936">
    <property type="entry name" value="NYN"/>
    <property type="match status" value="1"/>
</dbReference>
<reference evidence="3" key="1">
    <citation type="submission" date="2021-01" db="EMBL/GenBank/DDBJ databases">
        <authorList>
            <person name="Corre E."/>
            <person name="Pelletier E."/>
            <person name="Niang G."/>
            <person name="Scheremetjew M."/>
            <person name="Finn R."/>
            <person name="Kale V."/>
            <person name="Holt S."/>
            <person name="Cochrane G."/>
            <person name="Meng A."/>
            <person name="Brown T."/>
            <person name="Cohen L."/>
        </authorList>
    </citation>
    <scope>NUCLEOTIDE SEQUENCE</scope>
    <source>
        <strain evidence="3">CCMP1243</strain>
    </source>
</reference>
<dbReference type="Gene3D" id="1.10.720.30">
    <property type="entry name" value="SAP domain"/>
    <property type="match status" value="1"/>
</dbReference>
<dbReference type="SUPFAM" id="SSF68906">
    <property type="entry name" value="SAP domain"/>
    <property type="match status" value="1"/>
</dbReference>
<dbReference type="AlphaFoldDB" id="A0A7S2R6D8"/>
<protein>
    <recommendedName>
        <fullName evidence="2">SAP domain-containing protein</fullName>
    </recommendedName>
</protein>
<evidence type="ECO:0000313" key="3">
    <source>
        <dbReference type="EMBL" id="CAD9660906.1"/>
    </source>
</evidence>
<dbReference type="InterPro" id="IPR047140">
    <property type="entry name" value="LabA"/>
</dbReference>
<dbReference type="PROSITE" id="PS50800">
    <property type="entry name" value="SAP"/>
    <property type="match status" value="1"/>
</dbReference>
<dbReference type="Gene3D" id="3.40.50.1010">
    <property type="entry name" value="5'-nuclease"/>
    <property type="match status" value="1"/>
</dbReference>
<dbReference type="GO" id="GO:0004540">
    <property type="term" value="F:RNA nuclease activity"/>
    <property type="evidence" value="ECO:0007669"/>
    <property type="project" value="InterPro"/>
</dbReference>
<feature type="region of interest" description="Disordered" evidence="1">
    <location>
        <begin position="570"/>
        <end position="592"/>
    </location>
</feature>
<accession>A0A7S2R6D8</accession>
<feature type="region of interest" description="Disordered" evidence="1">
    <location>
        <begin position="1"/>
        <end position="34"/>
    </location>
</feature>
<feature type="compositionally biased region" description="Basic and acidic residues" evidence="1">
    <location>
        <begin position="447"/>
        <end position="459"/>
    </location>
</feature>
<organism evidence="3">
    <name type="scientific">Rhizochromulina marina</name>
    <dbReference type="NCBI Taxonomy" id="1034831"/>
    <lineage>
        <taxon>Eukaryota</taxon>
        <taxon>Sar</taxon>
        <taxon>Stramenopiles</taxon>
        <taxon>Ochrophyta</taxon>
        <taxon>Dictyochophyceae</taxon>
        <taxon>Rhizochromulinales</taxon>
        <taxon>Rhizochromulina</taxon>
    </lineage>
</organism>
<feature type="compositionally biased region" description="Acidic residues" evidence="1">
    <location>
        <begin position="345"/>
        <end position="367"/>
    </location>
</feature>
<dbReference type="SMART" id="SM00513">
    <property type="entry name" value="SAP"/>
    <property type="match status" value="1"/>
</dbReference>
<dbReference type="Pfam" id="PF02037">
    <property type="entry name" value="SAP"/>
    <property type="match status" value="1"/>
</dbReference>
<dbReference type="PANTHER" id="PTHR35458:SF8">
    <property type="entry name" value="SLR0650 PROTEIN"/>
    <property type="match status" value="1"/>
</dbReference>
<dbReference type="InterPro" id="IPR003034">
    <property type="entry name" value="SAP_dom"/>
</dbReference>
<feature type="region of interest" description="Disordered" evidence="1">
    <location>
        <begin position="337"/>
        <end position="389"/>
    </location>
</feature>
<proteinExistence type="predicted"/>
<feature type="region of interest" description="Disordered" evidence="1">
    <location>
        <begin position="441"/>
        <end position="465"/>
    </location>
</feature>
<dbReference type="EMBL" id="HBHJ01001130">
    <property type="protein sequence ID" value="CAD9660906.1"/>
    <property type="molecule type" value="Transcribed_RNA"/>
</dbReference>
<dbReference type="InterPro" id="IPR036361">
    <property type="entry name" value="SAP_dom_sf"/>
</dbReference>
<evidence type="ECO:0000256" key="1">
    <source>
        <dbReference type="SAM" id="MobiDB-lite"/>
    </source>
</evidence>
<evidence type="ECO:0000259" key="2">
    <source>
        <dbReference type="PROSITE" id="PS50800"/>
    </source>
</evidence>
<gene>
    <name evidence="3" type="ORF">RMAR1173_LOCUS727</name>
</gene>
<dbReference type="CDD" id="cd18722">
    <property type="entry name" value="PIN_NicB-like"/>
    <property type="match status" value="1"/>
</dbReference>
<dbReference type="PANTHER" id="PTHR35458">
    <property type="entry name" value="SLR0755 PROTEIN"/>
    <property type="match status" value="1"/>
</dbReference>
<feature type="domain" description="SAP" evidence="2">
    <location>
        <begin position="407"/>
        <end position="441"/>
    </location>
</feature>
<dbReference type="InterPro" id="IPR021139">
    <property type="entry name" value="NYN"/>
</dbReference>
<sequence>MEHLSSDSPLTAAGPGEESFARAGNGAVPESTSASSGAADYARLQATVACPPLRTMIFVDGTWLYYCMHERGSSCPITFQFGDAWEQSHTIDWSRLPALIGRSIEEELVRRGGSRQVVDVVKTVVFTSVRKETGHQSKRVRFFQGMQAAHFDVNMATTPGPQEKCVDIALAVEMMHYAHIPGAYDLALLVTGDMDFAPAMQRVREQGKRVALVTFRQWCNAAMVQPGVHLSDYSPVFLENHLSEFIFPAVGSTDRVGVTKHELVDVVVEILESEGGALSSRDLGRRLQVSMYDNQDVLSLIKHSFGSVHQFVKTFPKDFIVVHNDDPTSREFVVSLRSDVSRNSDDEEEEEDDDEEEEEEDDVDDEITVGKAHRSHRRHGDSVSAKFAPFRRNEELSAPGGDHQQSLEDLLVSELQGKLRELNLPVSGRKAELVERVLSAQSSSLHGGRDGGGEANELKVEEEEDSVDTDFDEAFDKELVAHVQQCLVMKRGVCSGRDIGRYLTIAELSTGGRALTGLKERYGGLKAFLMIHPEAFHVTTPPSRAARSSAEPGGVAHNFWVEAAEKADLHGGDDDEDAAEGVELISPAHPGR</sequence>